<feature type="domain" description="2TM" evidence="2">
    <location>
        <begin position="9"/>
        <end position="87"/>
    </location>
</feature>
<dbReference type="EMBL" id="CP094532">
    <property type="protein sequence ID" value="UOE41124.1"/>
    <property type="molecule type" value="Genomic_DNA"/>
</dbReference>
<keyword evidence="1" id="KW-0472">Membrane</keyword>
<evidence type="ECO:0000256" key="1">
    <source>
        <dbReference type="SAM" id="Phobius"/>
    </source>
</evidence>
<keyword evidence="1" id="KW-0812">Transmembrane</keyword>
<evidence type="ECO:0000313" key="4">
    <source>
        <dbReference type="Proteomes" id="UP000831460"/>
    </source>
</evidence>
<protein>
    <submittedName>
        <fullName evidence="3">2TM domain-containing protein</fullName>
    </submittedName>
</protein>
<dbReference type="Proteomes" id="UP000831460">
    <property type="component" value="Chromosome"/>
</dbReference>
<accession>A0ABY4BQG1</accession>
<sequence length="94" mass="11165">MEDNIKYLQAKKRVKQIKGFYIHAMVYVVVNAFILLLKFQKHGSIEVHDWGIGLWGIGLAIHGLYVFLPNFILGRNWEERKIRELMEKERKSNH</sequence>
<feature type="transmembrane region" description="Helical" evidence="1">
    <location>
        <begin position="20"/>
        <end position="40"/>
    </location>
</feature>
<dbReference type="InterPro" id="IPR025698">
    <property type="entry name" value="2TM_dom"/>
</dbReference>
<gene>
    <name evidence="3" type="ORF">MTP09_00310</name>
</gene>
<evidence type="ECO:0000313" key="3">
    <source>
        <dbReference type="EMBL" id="UOE41124.1"/>
    </source>
</evidence>
<name>A0ABY4BQG1_9FLAO</name>
<reference evidence="3 4" key="1">
    <citation type="submission" date="2022-03" db="EMBL/GenBank/DDBJ databases">
        <title>Chryseobacterium sp. isolated from particulate matters in swine house.</title>
        <authorList>
            <person name="Won M."/>
            <person name="Kim S.-J."/>
            <person name="Kwon S.-W."/>
        </authorList>
    </citation>
    <scope>NUCLEOTIDE SEQUENCE [LARGE SCALE GENOMIC DNA]</scope>
    <source>
        <strain evidence="3 4">SC2-2</strain>
    </source>
</reference>
<dbReference type="Pfam" id="PF13239">
    <property type="entry name" value="2TM"/>
    <property type="match status" value="1"/>
</dbReference>
<evidence type="ECO:0000259" key="2">
    <source>
        <dbReference type="Pfam" id="PF13239"/>
    </source>
</evidence>
<feature type="transmembrane region" description="Helical" evidence="1">
    <location>
        <begin position="52"/>
        <end position="73"/>
    </location>
</feature>
<keyword evidence="4" id="KW-1185">Reference proteome</keyword>
<organism evidence="3 4">
    <name type="scientific">Chryseobacterium suipulveris</name>
    <dbReference type="NCBI Taxonomy" id="2929800"/>
    <lineage>
        <taxon>Bacteria</taxon>
        <taxon>Pseudomonadati</taxon>
        <taxon>Bacteroidota</taxon>
        <taxon>Flavobacteriia</taxon>
        <taxon>Flavobacteriales</taxon>
        <taxon>Weeksellaceae</taxon>
        <taxon>Chryseobacterium group</taxon>
        <taxon>Chryseobacterium</taxon>
    </lineage>
</organism>
<dbReference type="RefSeq" id="WP_243549575.1">
    <property type="nucleotide sequence ID" value="NZ_CP094532.1"/>
</dbReference>
<proteinExistence type="predicted"/>
<keyword evidence="1" id="KW-1133">Transmembrane helix</keyword>